<proteinExistence type="predicted"/>
<accession>A0A9N8N8H1</accession>
<organism evidence="1 2">
    <name type="scientific">Paraburkholderia domus</name>
    <dbReference type="NCBI Taxonomy" id="2793075"/>
    <lineage>
        <taxon>Bacteria</taxon>
        <taxon>Pseudomonadati</taxon>
        <taxon>Pseudomonadota</taxon>
        <taxon>Betaproteobacteria</taxon>
        <taxon>Burkholderiales</taxon>
        <taxon>Burkholderiaceae</taxon>
        <taxon>Paraburkholderia</taxon>
    </lineage>
</organism>
<dbReference type="Proteomes" id="UP000675121">
    <property type="component" value="Unassembled WGS sequence"/>
</dbReference>
<comment type="caution">
    <text evidence="1">The sequence shown here is derived from an EMBL/GenBank/DDBJ whole genome shotgun (WGS) entry which is preliminary data.</text>
</comment>
<reference evidence="1" key="1">
    <citation type="submission" date="2021-02" db="EMBL/GenBank/DDBJ databases">
        <authorList>
            <person name="Vanwijnsberghe S."/>
        </authorList>
    </citation>
    <scope>NUCLEOTIDE SEQUENCE</scope>
    <source>
        <strain evidence="1">R-70211</strain>
    </source>
</reference>
<evidence type="ECO:0000313" key="1">
    <source>
        <dbReference type="EMBL" id="CAE6964126.1"/>
    </source>
</evidence>
<dbReference type="EMBL" id="CAJNAS010000036">
    <property type="protein sequence ID" value="CAE6964126.1"/>
    <property type="molecule type" value="Genomic_DNA"/>
</dbReference>
<evidence type="ECO:0000313" key="2">
    <source>
        <dbReference type="Proteomes" id="UP000675121"/>
    </source>
</evidence>
<sequence length="125" mass="14405">MTTSALFHATRFQYPPTSHSLPKEFYKLLLRQPPIQNLTLLRFDSIHLETPLSNVEPERLSIHDGPPFLTSRDTSALHKMPSGSEGTQMCMITAGWAFEHHVCRVDRSIRFFICRTNRQLSSDYT</sequence>
<dbReference type="AlphaFoldDB" id="A0A9N8N8H1"/>
<protein>
    <submittedName>
        <fullName evidence="1">Uncharacterized protein</fullName>
    </submittedName>
</protein>
<gene>
    <name evidence="1" type="ORF">R70211_07197</name>
</gene>
<keyword evidence="2" id="KW-1185">Reference proteome</keyword>
<name>A0A9N8N8H1_9BURK</name>